<dbReference type="Gene3D" id="3.40.30.10">
    <property type="entry name" value="Glutaredoxin"/>
    <property type="match status" value="1"/>
</dbReference>
<sequence>MALLVAGCDRQSGGEAQPQASASADAASLDGVVNRAHRGSAMPDFLIKDAAGKELKLSSLKGKPVLINLWATWCAPCVAELPALNRLAEQRGGALQIVTVSQDMAKLETVAPFLAGKAPRLQPWLDPEGELTTFFDTTILPTSIYYDAQGREVWRYIGPREWDNAKAAALLVETV</sequence>
<dbReference type="InterPro" id="IPR036249">
    <property type="entry name" value="Thioredoxin-like_sf"/>
</dbReference>
<evidence type="ECO:0000259" key="5">
    <source>
        <dbReference type="PROSITE" id="PS51352"/>
    </source>
</evidence>
<dbReference type="EMBL" id="JBHLTL010000011">
    <property type="protein sequence ID" value="MFC0590477.1"/>
    <property type="molecule type" value="Genomic_DNA"/>
</dbReference>
<evidence type="ECO:0000313" key="7">
    <source>
        <dbReference type="Proteomes" id="UP001589943"/>
    </source>
</evidence>
<dbReference type="CDD" id="cd02966">
    <property type="entry name" value="TlpA_like_family"/>
    <property type="match status" value="1"/>
</dbReference>
<comment type="caution">
    <text evidence="6">The sequence shown here is derived from an EMBL/GenBank/DDBJ whole genome shotgun (WGS) entry which is preliminary data.</text>
</comment>
<feature type="domain" description="Thioredoxin" evidence="5">
    <location>
        <begin position="36"/>
        <end position="175"/>
    </location>
</feature>
<organism evidence="6 7">
    <name type="scientific">Novosphingobium aquiterrae</name>
    <dbReference type="NCBI Taxonomy" id="624388"/>
    <lineage>
        <taxon>Bacteria</taxon>
        <taxon>Pseudomonadati</taxon>
        <taxon>Pseudomonadota</taxon>
        <taxon>Alphaproteobacteria</taxon>
        <taxon>Sphingomonadales</taxon>
        <taxon>Sphingomonadaceae</taxon>
        <taxon>Novosphingobium</taxon>
    </lineage>
</organism>
<dbReference type="InterPro" id="IPR050553">
    <property type="entry name" value="Thioredoxin_ResA/DsbE_sf"/>
</dbReference>
<accession>A0ABV6PKX4</accession>
<evidence type="ECO:0000256" key="3">
    <source>
        <dbReference type="ARBA" id="ARBA00023157"/>
    </source>
</evidence>
<protein>
    <submittedName>
        <fullName evidence="6">TlpA family protein disulfide reductase</fullName>
    </submittedName>
</protein>
<keyword evidence="3" id="KW-1015">Disulfide bond</keyword>
<evidence type="ECO:0000256" key="1">
    <source>
        <dbReference type="ARBA" id="ARBA00004196"/>
    </source>
</evidence>
<comment type="subcellular location">
    <subcellularLocation>
        <location evidence="1">Cell envelope</location>
    </subcellularLocation>
</comment>
<dbReference type="Pfam" id="PF08534">
    <property type="entry name" value="Redoxin"/>
    <property type="match status" value="1"/>
</dbReference>
<name>A0ABV6PKX4_9SPHN</name>
<dbReference type="PANTHER" id="PTHR42852">
    <property type="entry name" value="THIOL:DISULFIDE INTERCHANGE PROTEIN DSBE"/>
    <property type="match status" value="1"/>
</dbReference>
<gene>
    <name evidence="6" type="ORF">ACFFF7_13790</name>
</gene>
<keyword evidence="4" id="KW-0676">Redox-active center</keyword>
<dbReference type="PROSITE" id="PS51352">
    <property type="entry name" value="THIOREDOXIN_2"/>
    <property type="match status" value="1"/>
</dbReference>
<dbReference type="Proteomes" id="UP001589943">
    <property type="component" value="Unassembled WGS sequence"/>
</dbReference>
<dbReference type="InterPro" id="IPR017937">
    <property type="entry name" value="Thioredoxin_CS"/>
</dbReference>
<evidence type="ECO:0000256" key="2">
    <source>
        <dbReference type="ARBA" id="ARBA00022748"/>
    </source>
</evidence>
<dbReference type="RefSeq" id="WP_379481934.1">
    <property type="nucleotide sequence ID" value="NZ_JBHLTL010000011.1"/>
</dbReference>
<keyword evidence="7" id="KW-1185">Reference proteome</keyword>
<evidence type="ECO:0000256" key="4">
    <source>
        <dbReference type="ARBA" id="ARBA00023284"/>
    </source>
</evidence>
<reference evidence="6 7" key="1">
    <citation type="submission" date="2024-09" db="EMBL/GenBank/DDBJ databases">
        <authorList>
            <person name="Sun Q."/>
            <person name="Mori K."/>
        </authorList>
    </citation>
    <scope>NUCLEOTIDE SEQUENCE [LARGE SCALE GENOMIC DNA]</scope>
    <source>
        <strain evidence="6 7">NCAIM B.02537</strain>
    </source>
</reference>
<evidence type="ECO:0000313" key="6">
    <source>
        <dbReference type="EMBL" id="MFC0590477.1"/>
    </source>
</evidence>
<dbReference type="PROSITE" id="PS00194">
    <property type="entry name" value="THIOREDOXIN_1"/>
    <property type="match status" value="1"/>
</dbReference>
<dbReference type="SUPFAM" id="SSF52833">
    <property type="entry name" value="Thioredoxin-like"/>
    <property type="match status" value="1"/>
</dbReference>
<dbReference type="InterPro" id="IPR013766">
    <property type="entry name" value="Thioredoxin_domain"/>
</dbReference>
<dbReference type="PANTHER" id="PTHR42852:SF6">
    <property type="entry name" value="THIOL:DISULFIDE INTERCHANGE PROTEIN DSBE"/>
    <property type="match status" value="1"/>
</dbReference>
<dbReference type="InterPro" id="IPR013740">
    <property type="entry name" value="Redoxin"/>
</dbReference>
<keyword evidence="2" id="KW-0201">Cytochrome c-type biogenesis</keyword>
<proteinExistence type="predicted"/>